<accession>A0AAQ3P0I1</accession>
<sequence>MGPITTSSQPLFLFTTYCPYFARNFYTFFCRRDTANLHDSYMLATVRNIILSATTLRRTLSGAVSNRWLSGTVFNMWLSGAVSNKRNRTCLNCTWHLPRHARNHMVHIIRRKLHRSFNFNIQPFFSPT</sequence>
<reference evidence="1 2" key="1">
    <citation type="journal article" date="2023" name="Life. Sci Alliance">
        <title>Evolutionary insights into 3D genome organization and epigenetic landscape of Vigna mungo.</title>
        <authorList>
            <person name="Junaid A."/>
            <person name="Singh B."/>
            <person name="Bhatia S."/>
        </authorList>
    </citation>
    <scope>NUCLEOTIDE SEQUENCE [LARGE SCALE GENOMIC DNA]</scope>
    <source>
        <strain evidence="1">Urdbean</strain>
    </source>
</reference>
<feature type="non-terminal residue" evidence="1">
    <location>
        <position position="128"/>
    </location>
</feature>
<evidence type="ECO:0000313" key="1">
    <source>
        <dbReference type="EMBL" id="WVZ19856.1"/>
    </source>
</evidence>
<gene>
    <name evidence="1" type="ORF">V8G54_007178</name>
</gene>
<evidence type="ECO:0000313" key="2">
    <source>
        <dbReference type="Proteomes" id="UP001374535"/>
    </source>
</evidence>
<dbReference type="Proteomes" id="UP001374535">
    <property type="component" value="Chromosome 2"/>
</dbReference>
<keyword evidence="2" id="KW-1185">Reference proteome</keyword>
<dbReference type="EMBL" id="CP144699">
    <property type="protein sequence ID" value="WVZ19856.1"/>
    <property type="molecule type" value="Genomic_DNA"/>
</dbReference>
<name>A0AAQ3P0I1_VIGMU</name>
<proteinExistence type="predicted"/>
<protein>
    <submittedName>
        <fullName evidence="1">Uncharacterized protein</fullName>
    </submittedName>
</protein>
<organism evidence="1 2">
    <name type="scientific">Vigna mungo</name>
    <name type="common">Black gram</name>
    <name type="synonym">Phaseolus mungo</name>
    <dbReference type="NCBI Taxonomy" id="3915"/>
    <lineage>
        <taxon>Eukaryota</taxon>
        <taxon>Viridiplantae</taxon>
        <taxon>Streptophyta</taxon>
        <taxon>Embryophyta</taxon>
        <taxon>Tracheophyta</taxon>
        <taxon>Spermatophyta</taxon>
        <taxon>Magnoliopsida</taxon>
        <taxon>eudicotyledons</taxon>
        <taxon>Gunneridae</taxon>
        <taxon>Pentapetalae</taxon>
        <taxon>rosids</taxon>
        <taxon>fabids</taxon>
        <taxon>Fabales</taxon>
        <taxon>Fabaceae</taxon>
        <taxon>Papilionoideae</taxon>
        <taxon>50 kb inversion clade</taxon>
        <taxon>NPAAA clade</taxon>
        <taxon>indigoferoid/millettioid clade</taxon>
        <taxon>Phaseoleae</taxon>
        <taxon>Vigna</taxon>
    </lineage>
</organism>
<dbReference type="AlphaFoldDB" id="A0AAQ3P0I1"/>